<evidence type="ECO:0000313" key="8">
    <source>
        <dbReference type="EMBL" id="OXM46120.1"/>
    </source>
</evidence>
<evidence type="ECO:0000259" key="7">
    <source>
        <dbReference type="PROSITE" id="PS50011"/>
    </source>
</evidence>
<dbReference type="Pfam" id="PF05147">
    <property type="entry name" value="LANC_like"/>
    <property type="match status" value="1"/>
</dbReference>
<sequence>MALPLVREEDDLHTMPRTAALSADFPEPGELVAESLADCVLSGWLIERADIWTYLRPPLEERRIQGWKLHVSATVLSAPWVLQACLPILLASSAQFKFASTAVDVLKLNDFQCPRGNSGKFITVYPPDRDSLLELAEKLHEATIGLSGPAILSDARYRKGSLVHYRYGAFDGYRMLTNDGGYRDCVLDENGAPVEDRRPGHFQPPSWLLDPFGREVTATVTSVLLRDRYEVTRVVRHANKGGVYRALDRETGREVIVKEARPHVGTDREGLDARDYLRHEGFVLRHLAGTGLVPEYVDLLEQQEHVFLIEEYLDGERFRDRVDGILRSGDGQLDTAECAALAGKLARLLRGLHQRGVVVRDFTPNNLLTMPDGSVRLIDLELAAVRAGSPAEWIVLGAGSGTPGLSAPEQFACVDPDPAVDLFSLGATLLHQIAHVNPDFAEDLPEVRPLEERVAEWLAPPLTRPLSRTLSRVIKGLMRTEPTERMSLAEVIELTETPAPSLTRSRELLWSPEQWDELVEGALGHLTETAAAESEPRPWPETGFGELNEPCSVQHGLAGTLAVLAKLSENDMHVDRLYDIVLPRILRHLDGRHHRLPGLYFGFSGTAWALYDAGRVLGRPELIDRALRLVKSLIMAWPNPDITHGLSGLGTCFLYLAGETGDAELARRAVRCAESILAAANPGPDGLMWTIPMSFDSDLAGYRSYGFAHGVAGIGAFLLAAAGAAGREDFADAARRCGDTLLTASSIDTGATHWPDCPGASRAPVWWCNGSAGIGTFLCRLYAETGDERYLEAATGAARAVMATRHWAGTAYCHGLPGNGDFLLDLAGATGDQTYRVWAESIAQLMWARRIYRNGRAVLPDEGGKDITSGFGAGISGQLAFLARLKFGGRRLFHPDPSTWRDGVSPERSGTRSERR</sequence>
<evidence type="ECO:0000256" key="1">
    <source>
        <dbReference type="ARBA" id="ARBA00012513"/>
    </source>
</evidence>
<dbReference type="AlphaFoldDB" id="A0A229RHK1"/>
<dbReference type="SUPFAM" id="SSF56112">
    <property type="entry name" value="Protein kinase-like (PK-like)"/>
    <property type="match status" value="1"/>
</dbReference>
<dbReference type="PANTHER" id="PTHR43671:SF13">
    <property type="entry name" value="SERINE_THREONINE-PROTEIN KINASE NEK2"/>
    <property type="match status" value="1"/>
</dbReference>
<dbReference type="InterPro" id="IPR057929">
    <property type="entry name" value="RamC_N"/>
</dbReference>
<evidence type="ECO:0000256" key="5">
    <source>
        <dbReference type="ARBA" id="ARBA00022840"/>
    </source>
</evidence>
<dbReference type="SMART" id="SM01260">
    <property type="entry name" value="LANC_like"/>
    <property type="match status" value="1"/>
</dbReference>
<gene>
    <name evidence="8" type="ORF">CFP75_29250</name>
</gene>
<dbReference type="Gene3D" id="3.30.200.20">
    <property type="entry name" value="Phosphorylase Kinase, domain 1"/>
    <property type="match status" value="1"/>
</dbReference>
<proteinExistence type="predicted"/>
<dbReference type="EC" id="2.7.11.1" evidence="1"/>
<dbReference type="RefSeq" id="WP_020635579.1">
    <property type="nucleotide sequence ID" value="NZ_KB913032.1"/>
</dbReference>
<dbReference type="GO" id="GO:0031179">
    <property type="term" value="P:peptide modification"/>
    <property type="evidence" value="ECO:0007669"/>
    <property type="project" value="InterPro"/>
</dbReference>
<dbReference type="PROSITE" id="PS50011">
    <property type="entry name" value="PROTEIN_KINASE_DOM"/>
    <property type="match status" value="1"/>
</dbReference>
<dbReference type="SMART" id="SM00220">
    <property type="entry name" value="S_TKc"/>
    <property type="match status" value="1"/>
</dbReference>
<protein>
    <recommendedName>
        <fullName evidence="1">non-specific serine/threonine protein kinase</fullName>
        <ecNumber evidence="1">2.7.11.1</ecNumber>
    </recommendedName>
</protein>
<dbReference type="PRINTS" id="PR01950">
    <property type="entry name" value="LANCSUPER"/>
</dbReference>
<keyword evidence="6" id="KW-0479">Metal-binding</keyword>
<dbReference type="Pfam" id="PF00069">
    <property type="entry name" value="Pkinase"/>
    <property type="match status" value="1"/>
</dbReference>
<name>A0A229RHK1_AMYAL</name>
<dbReference type="InterPro" id="IPR011009">
    <property type="entry name" value="Kinase-like_dom_sf"/>
</dbReference>
<dbReference type="GO" id="GO:0004674">
    <property type="term" value="F:protein serine/threonine kinase activity"/>
    <property type="evidence" value="ECO:0007669"/>
    <property type="project" value="UniProtKB-EC"/>
</dbReference>
<dbReference type="GO" id="GO:0005524">
    <property type="term" value="F:ATP binding"/>
    <property type="evidence" value="ECO:0007669"/>
    <property type="project" value="UniProtKB-KW"/>
</dbReference>
<feature type="binding site" evidence="6">
    <location>
        <position position="813"/>
    </location>
    <ligand>
        <name>Zn(2+)</name>
        <dbReference type="ChEBI" id="CHEBI:29105"/>
    </ligand>
</feature>
<evidence type="ECO:0000256" key="3">
    <source>
        <dbReference type="ARBA" id="ARBA00022741"/>
    </source>
</evidence>
<dbReference type="InterPro" id="IPR007822">
    <property type="entry name" value="LANC-like"/>
</dbReference>
<evidence type="ECO:0000313" key="9">
    <source>
        <dbReference type="Proteomes" id="UP000215563"/>
    </source>
</evidence>
<dbReference type="Pfam" id="PF25816">
    <property type="entry name" value="RamC_N"/>
    <property type="match status" value="1"/>
</dbReference>
<feature type="domain" description="Protein kinase" evidence="7">
    <location>
        <begin position="229"/>
        <end position="502"/>
    </location>
</feature>
<dbReference type="EMBL" id="NMQU01000094">
    <property type="protein sequence ID" value="OXM46120.1"/>
    <property type="molecule type" value="Genomic_DNA"/>
</dbReference>
<evidence type="ECO:0000256" key="2">
    <source>
        <dbReference type="ARBA" id="ARBA00022679"/>
    </source>
</evidence>
<dbReference type="GO" id="GO:0046872">
    <property type="term" value="F:metal ion binding"/>
    <property type="evidence" value="ECO:0007669"/>
    <property type="project" value="UniProtKB-KW"/>
</dbReference>
<evidence type="ECO:0000256" key="6">
    <source>
        <dbReference type="PIRSR" id="PIRSR607822-1"/>
    </source>
</evidence>
<dbReference type="Gene3D" id="1.10.510.10">
    <property type="entry name" value="Transferase(Phosphotransferase) domain 1"/>
    <property type="match status" value="1"/>
</dbReference>
<keyword evidence="3" id="KW-0547">Nucleotide-binding</keyword>
<accession>A0A229RHK1</accession>
<feature type="binding site" evidence="6">
    <location>
        <position position="768"/>
    </location>
    <ligand>
        <name>Zn(2+)</name>
        <dbReference type="ChEBI" id="CHEBI:29105"/>
    </ligand>
</feature>
<evidence type="ECO:0000256" key="4">
    <source>
        <dbReference type="ARBA" id="ARBA00022777"/>
    </source>
</evidence>
<organism evidence="8 9">
    <name type="scientific">Amycolatopsis alba DSM 44262</name>
    <dbReference type="NCBI Taxonomy" id="1125972"/>
    <lineage>
        <taxon>Bacteria</taxon>
        <taxon>Bacillati</taxon>
        <taxon>Actinomycetota</taxon>
        <taxon>Actinomycetes</taxon>
        <taxon>Pseudonocardiales</taxon>
        <taxon>Pseudonocardiaceae</taxon>
        <taxon>Amycolatopsis</taxon>
    </lineage>
</organism>
<keyword evidence="6" id="KW-0862">Zinc</keyword>
<dbReference type="InterPro" id="IPR050660">
    <property type="entry name" value="NEK_Ser/Thr_kinase"/>
</dbReference>
<keyword evidence="9" id="KW-1185">Reference proteome</keyword>
<comment type="caution">
    <text evidence="8">The sequence shown here is derived from an EMBL/GenBank/DDBJ whole genome shotgun (WGS) entry which is preliminary data.</text>
</comment>
<keyword evidence="5" id="KW-0067">ATP-binding</keyword>
<dbReference type="InterPro" id="IPR058053">
    <property type="entry name" value="RamC_C"/>
</dbReference>
<dbReference type="CDD" id="cd04791">
    <property type="entry name" value="LanC_SerThrkinase"/>
    <property type="match status" value="1"/>
</dbReference>
<dbReference type="Gene3D" id="1.50.10.20">
    <property type="match status" value="1"/>
</dbReference>
<dbReference type="InterPro" id="IPR000719">
    <property type="entry name" value="Prot_kinase_dom"/>
</dbReference>
<dbReference type="Proteomes" id="UP000215563">
    <property type="component" value="Unassembled WGS sequence"/>
</dbReference>
<dbReference type="OrthoDB" id="1492512at2"/>
<dbReference type="PANTHER" id="PTHR43671">
    <property type="entry name" value="SERINE/THREONINE-PROTEIN KINASE NEK"/>
    <property type="match status" value="1"/>
</dbReference>
<dbReference type="SUPFAM" id="SSF158745">
    <property type="entry name" value="LanC-like"/>
    <property type="match status" value="1"/>
</dbReference>
<keyword evidence="4" id="KW-0418">Kinase</keyword>
<feature type="binding site" evidence="6">
    <location>
        <position position="814"/>
    </location>
    <ligand>
        <name>Zn(2+)</name>
        <dbReference type="ChEBI" id="CHEBI:29105"/>
    </ligand>
</feature>
<reference evidence="8 9" key="1">
    <citation type="submission" date="2017-07" db="EMBL/GenBank/DDBJ databases">
        <title>Amycolatopsis alba DSM 44262 Genome sequencing and assembly.</title>
        <authorList>
            <person name="Kaur N."/>
            <person name="Mayilraj S."/>
        </authorList>
    </citation>
    <scope>NUCLEOTIDE SEQUENCE [LARGE SCALE GENOMIC DNA]</scope>
    <source>
        <strain evidence="8 9">DSM 44262</strain>
    </source>
</reference>
<dbReference type="NCBIfam" id="NF038150">
    <property type="entry name" value="lanthi_synth_IV"/>
    <property type="match status" value="1"/>
</dbReference>
<keyword evidence="2" id="KW-0808">Transferase</keyword>